<feature type="transmembrane region" description="Helical" evidence="1">
    <location>
        <begin position="28"/>
        <end position="50"/>
    </location>
</feature>
<dbReference type="PANTHER" id="PTHR35337:SF1">
    <property type="entry name" value="SLR1478 PROTEIN"/>
    <property type="match status" value="1"/>
</dbReference>
<dbReference type="Pfam" id="PF01944">
    <property type="entry name" value="SpoIIM"/>
    <property type="match status" value="1"/>
</dbReference>
<proteinExistence type="predicted"/>
<keyword evidence="1" id="KW-0472">Membrane</keyword>
<dbReference type="EMBL" id="BARS01034361">
    <property type="protein sequence ID" value="GAG21386.1"/>
    <property type="molecule type" value="Genomic_DNA"/>
</dbReference>
<evidence type="ECO:0008006" key="3">
    <source>
        <dbReference type="Google" id="ProtNLM"/>
    </source>
</evidence>
<feature type="non-terminal residue" evidence="2">
    <location>
        <position position="1"/>
    </location>
</feature>
<reference evidence="2" key="1">
    <citation type="journal article" date="2014" name="Front. Microbiol.">
        <title>High frequency of phylogenetically diverse reductive dehalogenase-homologous genes in deep subseafloor sedimentary metagenomes.</title>
        <authorList>
            <person name="Kawai M."/>
            <person name="Futagami T."/>
            <person name="Toyoda A."/>
            <person name="Takaki Y."/>
            <person name="Nishi S."/>
            <person name="Hori S."/>
            <person name="Arai W."/>
            <person name="Tsubouchi T."/>
            <person name="Morono Y."/>
            <person name="Uchiyama I."/>
            <person name="Ito T."/>
            <person name="Fujiyama A."/>
            <person name="Inagaki F."/>
            <person name="Takami H."/>
        </authorList>
    </citation>
    <scope>NUCLEOTIDE SEQUENCE</scope>
    <source>
        <strain evidence="2">Expedition CK06-06</strain>
    </source>
</reference>
<keyword evidence="1" id="KW-1133">Transmembrane helix</keyword>
<dbReference type="AlphaFoldDB" id="X0X8U3"/>
<feature type="transmembrane region" description="Helical" evidence="1">
    <location>
        <begin position="93"/>
        <end position="114"/>
    </location>
</feature>
<name>X0X8U3_9ZZZZ</name>
<dbReference type="InterPro" id="IPR002798">
    <property type="entry name" value="SpoIIM-like"/>
</dbReference>
<comment type="caution">
    <text evidence="2">The sequence shown here is derived from an EMBL/GenBank/DDBJ whole genome shotgun (WGS) entry which is preliminary data.</text>
</comment>
<accession>X0X8U3</accession>
<feature type="transmembrane region" description="Helical" evidence="1">
    <location>
        <begin position="156"/>
        <end position="174"/>
    </location>
</feature>
<evidence type="ECO:0000313" key="2">
    <source>
        <dbReference type="EMBL" id="GAG21386.1"/>
    </source>
</evidence>
<organism evidence="2">
    <name type="scientific">marine sediment metagenome</name>
    <dbReference type="NCBI Taxonomy" id="412755"/>
    <lineage>
        <taxon>unclassified sequences</taxon>
        <taxon>metagenomes</taxon>
        <taxon>ecological metagenomes</taxon>
    </lineage>
</organism>
<gene>
    <name evidence="2" type="ORF">S01H1_53094</name>
</gene>
<feature type="transmembrane region" description="Helical" evidence="1">
    <location>
        <begin position="186"/>
        <end position="213"/>
    </location>
</feature>
<keyword evidence="1" id="KW-0812">Transmembrane</keyword>
<evidence type="ECO:0000256" key="1">
    <source>
        <dbReference type="SAM" id="Phobius"/>
    </source>
</evidence>
<sequence length="215" mass="24034">LVNSLKKEAAEDLKIKNKTWLVGEHKDILSIFFFLFAGMLLAYVTWYIMLPKELTNSVFNEQIRTIKAINTNVAGRVTRPDLLKIIIMNNFKVLFFCLLFSLIYGSGAIFILTWNASVLGTAIGNAIKINLSDIWSYFSAVPLGFGRYMLHGIPEIIAYFLAGIAGGIISAGIIRHRTKSKKFKEVLLDSLDLILLASVLIIIASIIEVYVSIQM</sequence>
<dbReference type="PANTHER" id="PTHR35337">
    <property type="entry name" value="SLR1478 PROTEIN"/>
    <property type="match status" value="1"/>
</dbReference>
<protein>
    <recommendedName>
        <fullName evidence="3">Stage II sporulation protein M</fullName>
    </recommendedName>
</protein>